<name>X0PQX1_9LACO</name>
<accession>X0PQX1</accession>
<dbReference type="RefSeq" id="WP_035452120.1">
    <property type="nucleotide sequence ID" value="NZ_AZGA01000084.1"/>
</dbReference>
<dbReference type="AlphaFoldDB" id="X0PQX1"/>
<evidence type="ECO:0008006" key="3">
    <source>
        <dbReference type="Google" id="ProtNLM"/>
    </source>
</evidence>
<reference evidence="1 2" key="1">
    <citation type="journal article" date="2015" name="Genome Announc.">
        <title>Expanding the biotechnology potential of lactobacilli through comparative genomics of 213 strains and associated genera.</title>
        <authorList>
            <person name="Sun Z."/>
            <person name="Harris H.M."/>
            <person name="McCann A."/>
            <person name="Guo C."/>
            <person name="Argimon S."/>
            <person name="Zhang W."/>
            <person name="Yang X."/>
            <person name="Jeffery I.B."/>
            <person name="Cooney J.C."/>
            <person name="Kagawa T.F."/>
            <person name="Liu W."/>
            <person name="Song Y."/>
            <person name="Salvetti E."/>
            <person name="Wrobel A."/>
            <person name="Rasinkangas P."/>
            <person name="Parkhill J."/>
            <person name="Rea M.C."/>
            <person name="O'Sullivan O."/>
            <person name="Ritari J."/>
            <person name="Douillard F.P."/>
            <person name="Paul Ross R."/>
            <person name="Yang R."/>
            <person name="Briner A.E."/>
            <person name="Felis G.E."/>
            <person name="de Vos W.M."/>
            <person name="Barrangou R."/>
            <person name="Klaenhammer T.R."/>
            <person name="Caufield P.W."/>
            <person name="Cui Y."/>
            <person name="Zhang H."/>
            <person name="O'Toole P.W."/>
        </authorList>
    </citation>
    <scope>NUCLEOTIDE SEQUENCE [LARGE SCALE GENOMIC DNA]</scope>
    <source>
        <strain evidence="1 2">DSM 18527</strain>
    </source>
</reference>
<dbReference type="PATRIC" id="fig|1423734.3.peg.1142"/>
<proteinExistence type="predicted"/>
<organism evidence="1 2">
    <name type="scientific">Agrilactobacillus composti DSM 18527 = JCM 14202</name>
    <dbReference type="NCBI Taxonomy" id="1423734"/>
    <lineage>
        <taxon>Bacteria</taxon>
        <taxon>Bacillati</taxon>
        <taxon>Bacillota</taxon>
        <taxon>Bacilli</taxon>
        <taxon>Lactobacillales</taxon>
        <taxon>Lactobacillaceae</taxon>
        <taxon>Agrilactobacillus</taxon>
    </lineage>
</organism>
<comment type="caution">
    <text evidence="1">The sequence shown here is derived from an EMBL/GenBank/DDBJ whole genome shotgun (WGS) entry which is preliminary data.</text>
</comment>
<dbReference type="eggNOG" id="COG1765">
    <property type="taxonomic scope" value="Bacteria"/>
</dbReference>
<dbReference type="SUPFAM" id="SSF82784">
    <property type="entry name" value="OsmC-like"/>
    <property type="match status" value="1"/>
</dbReference>
<evidence type="ECO:0000313" key="1">
    <source>
        <dbReference type="EMBL" id="KRM31126.1"/>
    </source>
</evidence>
<dbReference type="EMBL" id="AZGA01000084">
    <property type="protein sequence ID" value="KRM31126.1"/>
    <property type="molecule type" value="Genomic_DNA"/>
</dbReference>
<protein>
    <recommendedName>
        <fullName evidence="3">OsmC family protein</fullName>
    </recommendedName>
</protein>
<dbReference type="InterPro" id="IPR015946">
    <property type="entry name" value="KH_dom-like_a/b"/>
</dbReference>
<dbReference type="PANTHER" id="PTHR34352:SF1">
    <property type="entry name" value="PROTEIN YHFA"/>
    <property type="match status" value="1"/>
</dbReference>
<dbReference type="STRING" id="1423734.FC83_GL001129"/>
<dbReference type="InterPro" id="IPR036102">
    <property type="entry name" value="OsmC/Ohrsf"/>
</dbReference>
<dbReference type="Proteomes" id="UP000051236">
    <property type="component" value="Unassembled WGS sequence"/>
</dbReference>
<sequence length="131" mass="14016">MEKHLTVNLNDAGMVMTNKGQTVHIGHGSGEVSPVKLLQTAAAACTLGTYRIILENSKIPYSDLSIESTMIQADTAPNQVKALKMVLTVRGAKATDEKLALILKMTHRSCTVVQSIQGTIDVDTQLVIAQA</sequence>
<evidence type="ECO:0000313" key="2">
    <source>
        <dbReference type="Proteomes" id="UP000051236"/>
    </source>
</evidence>
<keyword evidence="2" id="KW-1185">Reference proteome</keyword>
<dbReference type="InterPro" id="IPR003718">
    <property type="entry name" value="OsmC/Ohr_fam"/>
</dbReference>
<gene>
    <name evidence="1" type="ORF">FC83_GL001129</name>
</gene>
<dbReference type="Gene3D" id="3.30.300.20">
    <property type="match status" value="1"/>
</dbReference>
<dbReference type="OrthoDB" id="13625at2"/>
<dbReference type="PANTHER" id="PTHR34352">
    <property type="entry name" value="PROTEIN YHFA"/>
    <property type="match status" value="1"/>
</dbReference>
<dbReference type="Pfam" id="PF02566">
    <property type="entry name" value="OsmC"/>
    <property type="match status" value="1"/>
</dbReference>